<feature type="domain" description="Pseudouridine synthase RsuA/RluA-like" evidence="3">
    <location>
        <begin position="23"/>
        <end position="197"/>
    </location>
</feature>
<dbReference type="GO" id="GO:0009982">
    <property type="term" value="F:pseudouridine synthase activity"/>
    <property type="evidence" value="ECO:0007669"/>
    <property type="project" value="InterPro"/>
</dbReference>
<gene>
    <name evidence="4" type="ORF">EVOR1521_LOCUS11913</name>
</gene>
<sequence length="401" mass="44671">MPPKLVLKRDPGITLETLHEDDHVLAISKPFGVLAHPSPGFWHKGTMAHALVERVPEEMLQERGNHNEWDSFIPRCIVHRLDAGTTGVMVIAKSPLAEKGLTAQLRAADMLWGHSSGKKVYVAVLLGHPGGSQSCITALGKIGRNPQNPKVWAVTADGKPAKTVFRVHAFSKKHGLSLVTAEIFTGRTHQIRVHAAHLGSPVANDHLYTQKRFELPSLGRLPERRQLLHAWLLDLEHPDTQRRILLRAALPPDMAGVVQRVWPELSLDPAAWPGMLARFQSQQSVQRLTDVEVRCMAWWDASPEGRAWLRDRDAWLKRKRDDCDGDPKQRGKNKRNHRNPSPGGRDPSVFPRCEEGEEEVGHGHLVEAGRASESSERREASRGAGKPRKSVVTFAFSVDEA</sequence>
<dbReference type="SUPFAM" id="SSF55120">
    <property type="entry name" value="Pseudouridine synthase"/>
    <property type="match status" value="1"/>
</dbReference>
<dbReference type="InterPro" id="IPR006224">
    <property type="entry name" value="PsdUridine_synth_RluA-like_CS"/>
</dbReference>
<evidence type="ECO:0000313" key="5">
    <source>
        <dbReference type="Proteomes" id="UP001178507"/>
    </source>
</evidence>
<dbReference type="AlphaFoldDB" id="A0AA36ICW0"/>
<dbReference type="EMBL" id="CAUJNA010001219">
    <property type="protein sequence ID" value="CAJ1385280.1"/>
    <property type="molecule type" value="Genomic_DNA"/>
</dbReference>
<organism evidence="4 5">
    <name type="scientific">Effrenium voratum</name>
    <dbReference type="NCBI Taxonomy" id="2562239"/>
    <lineage>
        <taxon>Eukaryota</taxon>
        <taxon>Sar</taxon>
        <taxon>Alveolata</taxon>
        <taxon>Dinophyceae</taxon>
        <taxon>Suessiales</taxon>
        <taxon>Symbiodiniaceae</taxon>
        <taxon>Effrenium</taxon>
    </lineage>
</organism>
<evidence type="ECO:0000256" key="2">
    <source>
        <dbReference type="SAM" id="MobiDB-lite"/>
    </source>
</evidence>
<dbReference type="Proteomes" id="UP001178507">
    <property type="component" value="Unassembled WGS sequence"/>
</dbReference>
<keyword evidence="5" id="KW-1185">Reference proteome</keyword>
<dbReference type="PROSITE" id="PS01129">
    <property type="entry name" value="PSI_RLU"/>
    <property type="match status" value="1"/>
</dbReference>
<dbReference type="CDD" id="cd02869">
    <property type="entry name" value="PseudoU_synth_RluA_like"/>
    <property type="match status" value="1"/>
</dbReference>
<dbReference type="GO" id="GO:0003723">
    <property type="term" value="F:RNA binding"/>
    <property type="evidence" value="ECO:0007669"/>
    <property type="project" value="InterPro"/>
</dbReference>
<protein>
    <recommendedName>
        <fullName evidence="3">Pseudouridine synthase RsuA/RluA-like domain-containing protein</fullName>
    </recommendedName>
</protein>
<dbReference type="InterPro" id="IPR020103">
    <property type="entry name" value="PsdUridine_synth_cat_dom_sf"/>
</dbReference>
<feature type="region of interest" description="Disordered" evidence="2">
    <location>
        <begin position="319"/>
        <end position="401"/>
    </location>
</feature>
<dbReference type="GO" id="GO:0000455">
    <property type="term" value="P:enzyme-directed rRNA pseudouridine synthesis"/>
    <property type="evidence" value="ECO:0007669"/>
    <property type="project" value="TreeGrafter"/>
</dbReference>
<dbReference type="Gene3D" id="3.30.2350.10">
    <property type="entry name" value="Pseudouridine synthase"/>
    <property type="match status" value="1"/>
</dbReference>
<reference evidence="4" key="1">
    <citation type="submission" date="2023-08" db="EMBL/GenBank/DDBJ databases">
        <authorList>
            <person name="Chen Y."/>
            <person name="Shah S."/>
            <person name="Dougan E. K."/>
            <person name="Thang M."/>
            <person name="Chan C."/>
        </authorList>
    </citation>
    <scope>NUCLEOTIDE SEQUENCE</scope>
</reference>
<feature type="compositionally biased region" description="Basic and acidic residues" evidence="2">
    <location>
        <begin position="319"/>
        <end position="329"/>
    </location>
</feature>
<evidence type="ECO:0000256" key="1">
    <source>
        <dbReference type="ARBA" id="ARBA00010876"/>
    </source>
</evidence>
<comment type="caution">
    <text evidence="4">The sequence shown here is derived from an EMBL/GenBank/DDBJ whole genome shotgun (WGS) entry which is preliminary data.</text>
</comment>
<dbReference type="PANTHER" id="PTHR21600">
    <property type="entry name" value="MITOCHONDRIAL RNA PSEUDOURIDINE SYNTHASE"/>
    <property type="match status" value="1"/>
</dbReference>
<accession>A0AA36ICW0</accession>
<evidence type="ECO:0000259" key="3">
    <source>
        <dbReference type="Pfam" id="PF00849"/>
    </source>
</evidence>
<comment type="similarity">
    <text evidence="1">Belongs to the pseudouridine synthase RluA family.</text>
</comment>
<dbReference type="PANTHER" id="PTHR21600:SF87">
    <property type="entry name" value="RNA PSEUDOURIDYLATE SYNTHASE DOMAIN-CONTAINING PROTEIN 1"/>
    <property type="match status" value="1"/>
</dbReference>
<evidence type="ECO:0000313" key="4">
    <source>
        <dbReference type="EMBL" id="CAJ1385280.1"/>
    </source>
</evidence>
<dbReference type="InterPro" id="IPR006145">
    <property type="entry name" value="PsdUridine_synth_RsuA/RluA"/>
</dbReference>
<dbReference type="InterPro" id="IPR050188">
    <property type="entry name" value="RluA_PseudoU_synthase"/>
</dbReference>
<dbReference type="Pfam" id="PF00849">
    <property type="entry name" value="PseudoU_synth_2"/>
    <property type="match status" value="1"/>
</dbReference>
<name>A0AA36ICW0_9DINO</name>
<proteinExistence type="inferred from homology"/>